<sequence length="230" mass="23411">MENLNRALVIVDVQNDFCEGGALGVTGGAAVAAGVSEYLAEHADAYAAVAATRDWHVDPGTHFAAATGAEPDFRTTWPVHCVAGTAGAELHPDLDVEHLDAEFLKGLHTDAYSGFDGALGEPDAVPTGAAGERPSGTVGPYGATAVAAAAVESDAPGLDEWLREQGVDAITVVGIATDHCVRATVLDALDAGYEVTVLTDLVAGVDEAASQAALHEMEAAGAHLELSEGR</sequence>
<name>A0A7W9N0W4_9MICC</name>
<dbReference type="InterPro" id="IPR052347">
    <property type="entry name" value="Isochorismatase_Nicotinamidase"/>
</dbReference>
<dbReference type="EC" id="3.5.1.19" evidence="6"/>
<comment type="similarity">
    <text evidence="1">Belongs to the isochorismatase family.</text>
</comment>
<dbReference type="GO" id="GO:0008936">
    <property type="term" value="F:nicotinamidase activity"/>
    <property type="evidence" value="ECO:0007669"/>
    <property type="project" value="UniProtKB-EC"/>
</dbReference>
<evidence type="ECO:0000256" key="7">
    <source>
        <dbReference type="ARBA" id="ARBA00043224"/>
    </source>
</evidence>
<feature type="domain" description="Isochorismatase-like" evidence="8">
    <location>
        <begin position="156"/>
        <end position="224"/>
    </location>
</feature>
<evidence type="ECO:0000259" key="8">
    <source>
        <dbReference type="Pfam" id="PF00857"/>
    </source>
</evidence>
<accession>A0A7W9N0W4</accession>
<dbReference type="InterPro" id="IPR000868">
    <property type="entry name" value="Isochorismatase-like_dom"/>
</dbReference>
<keyword evidence="3" id="KW-0479">Metal-binding</keyword>
<dbReference type="Proteomes" id="UP000567246">
    <property type="component" value="Unassembled WGS sequence"/>
</dbReference>
<protein>
    <recommendedName>
        <fullName evidence="6">nicotinamidase</fullName>
        <ecNumber evidence="6">3.5.1.19</ecNumber>
    </recommendedName>
    <alternativeName>
        <fullName evidence="7">Nicotinamide deamidase</fullName>
    </alternativeName>
</protein>
<gene>
    <name evidence="9" type="ORF">HDA33_001026</name>
</gene>
<evidence type="ECO:0000256" key="5">
    <source>
        <dbReference type="ARBA" id="ARBA00037900"/>
    </source>
</evidence>
<keyword evidence="10" id="KW-1185">Reference proteome</keyword>
<keyword evidence="4 9" id="KW-0378">Hydrolase</keyword>
<feature type="domain" description="Isochorismatase-like" evidence="8">
    <location>
        <begin position="7"/>
        <end position="106"/>
    </location>
</feature>
<dbReference type="InterPro" id="IPR036380">
    <property type="entry name" value="Isochorismatase-like_sf"/>
</dbReference>
<dbReference type="GO" id="GO:0046872">
    <property type="term" value="F:metal ion binding"/>
    <property type="evidence" value="ECO:0007669"/>
    <property type="project" value="UniProtKB-KW"/>
</dbReference>
<proteinExistence type="inferred from homology"/>
<evidence type="ECO:0000256" key="2">
    <source>
        <dbReference type="ARBA" id="ARBA00022642"/>
    </source>
</evidence>
<dbReference type="EMBL" id="JACHMW010000001">
    <property type="protein sequence ID" value="MBB5848462.1"/>
    <property type="molecule type" value="Genomic_DNA"/>
</dbReference>
<evidence type="ECO:0000313" key="9">
    <source>
        <dbReference type="EMBL" id="MBB5848462.1"/>
    </source>
</evidence>
<dbReference type="SUPFAM" id="SSF52499">
    <property type="entry name" value="Isochorismatase-like hydrolases"/>
    <property type="match status" value="1"/>
</dbReference>
<evidence type="ECO:0000256" key="1">
    <source>
        <dbReference type="ARBA" id="ARBA00006336"/>
    </source>
</evidence>
<dbReference type="Gene3D" id="3.40.50.850">
    <property type="entry name" value="Isochorismatase-like"/>
    <property type="match status" value="1"/>
</dbReference>
<comment type="pathway">
    <text evidence="5">Cofactor biosynthesis; nicotinate biosynthesis; nicotinate from nicotinamide: step 1/1.</text>
</comment>
<dbReference type="RefSeq" id="WP_184171600.1">
    <property type="nucleotide sequence ID" value="NZ_BAABAG010000001.1"/>
</dbReference>
<dbReference type="PANTHER" id="PTHR11080">
    <property type="entry name" value="PYRAZINAMIDASE/NICOTINAMIDASE"/>
    <property type="match status" value="1"/>
</dbReference>
<keyword evidence="2" id="KW-0662">Pyridine nucleotide biosynthesis</keyword>
<dbReference type="Pfam" id="PF00857">
    <property type="entry name" value="Isochorismatase"/>
    <property type="match status" value="2"/>
</dbReference>
<evidence type="ECO:0000256" key="6">
    <source>
        <dbReference type="ARBA" id="ARBA00039017"/>
    </source>
</evidence>
<organism evidence="9 10">
    <name type="scientific">Micrococcus endophyticus</name>
    <dbReference type="NCBI Taxonomy" id="455343"/>
    <lineage>
        <taxon>Bacteria</taxon>
        <taxon>Bacillati</taxon>
        <taxon>Actinomycetota</taxon>
        <taxon>Actinomycetes</taxon>
        <taxon>Micrococcales</taxon>
        <taxon>Micrococcaceae</taxon>
        <taxon>Micrococcus</taxon>
    </lineage>
</organism>
<evidence type="ECO:0000256" key="4">
    <source>
        <dbReference type="ARBA" id="ARBA00022801"/>
    </source>
</evidence>
<dbReference type="AlphaFoldDB" id="A0A7W9N0W4"/>
<dbReference type="PANTHER" id="PTHR11080:SF2">
    <property type="entry name" value="LD05707P"/>
    <property type="match status" value="1"/>
</dbReference>
<evidence type="ECO:0000256" key="3">
    <source>
        <dbReference type="ARBA" id="ARBA00022723"/>
    </source>
</evidence>
<reference evidence="9 10" key="1">
    <citation type="submission" date="2020-08" db="EMBL/GenBank/DDBJ databases">
        <title>Sequencing the genomes of 1000 actinobacteria strains.</title>
        <authorList>
            <person name="Klenk H.-P."/>
        </authorList>
    </citation>
    <scope>NUCLEOTIDE SEQUENCE [LARGE SCALE GENOMIC DNA]</scope>
    <source>
        <strain evidence="9 10">DSM 17945</strain>
    </source>
</reference>
<dbReference type="GO" id="GO:0019363">
    <property type="term" value="P:pyridine nucleotide biosynthetic process"/>
    <property type="evidence" value="ECO:0007669"/>
    <property type="project" value="UniProtKB-KW"/>
</dbReference>
<evidence type="ECO:0000313" key="10">
    <source>
        <dbReference type="Proteomes" id="UP000567246"/>
    </source>
</evidence>
<comment type="caution">
    <text evidence="9">The sequence shown here is derived from an EMBL/GenBank/DDBJ whole genome shotgun (WGS) entry which is preliminary data.</text>
</comment>